<evidence type="ECO:0000313" key="3">
    <source>
        <dbReference type="Proteomes" id="UP000299102"/>
    </source>
</evidence>
<dbReference type="EMBL" id="BGZK01000027">
    <property type="protein sequence ID" value="GBP07652.1"/>
    <property type="molecule type" value="Genomic_DNA"/>
</dbReference>
<feature type="compositionally biased region" description="Basic and acidic residues" evidence="1">
    <location>
        <begin position="1"/>
        <end position="11"/>
    </location>
</feature>
<protein>
    <submittedName>
        <fullName evidence="2">Uncharacterized protein</fullName>
    </submittedName>
</protein>
<dbReference type="AlphaFoldDB" id="A0A4C1SZL8"/>
<organism evidence="2 3">
    <name type="scientific">Eumeta variegata</name>
    <name type="common">Bagworm moth</name>
    <name type="synonym">Eumeta japonica</name>
    <dbReference type="NCBI Taxonomy" id="151549"/>
    <lineage>
        <taxon>Eukaryota</taxon>
        <taxon>Metazoa</taxon>
        <taxon>Ecdysozoa</taxon>
        <taxon>Arthropoda</taxon>
        <taxon>Hexapoda</taxon>
        <taxon>Insecta</taxon>
        <taxon>Pterygota</taxon>
        <taxon>Neoptera</taxon>
        <taxon>Endopterygota</taxon>
        <taxon>Lepidoptera</taxon>
        <taxon>Glossata</taxon>
        <taxon>Ditrysia</taxon>
        <taxon>Tineoidea</taxon>
        <taxon>Psychidae</taxon>
        <taxon>Oiketicinae</taxon>
        <taxon>Eumeta</taxon>
    </lineage>
</organism>
<evidence type="ECO:0000313" key="2">
    <source>
        <dbReference type="EMBL" id="GBP07652.1"/>
    </source>
</evidence>
<feature type="region of interest" description="Disordered" evidence="1">
    <location>
        <begin position="1"/>
        <end position="20"/>
    </location>
</feature>
<gene>
    <name evidence="2" type="ORF">EVAR_2773_1</name>
</gene>
<name>A0A4C1SZL8_EUMVA</name>
<sequence>MINRRVSEHPHAGAAPARARRRGRLFKEFQLTPQPLTPAPGARAQCRCTSHSYNMFVDFLRIATLDDGGIGIKSMTETRIKGPGSGPILKTGLGSKSIVGAELNSKARPRSKSGTITGPKWSAAHVWTRTDSWEELDKKGSHPAAV</sequence>
<keyword evidence="3" id="KW-1185">Reference proteome</keyword>
<dbReference type="Proteomes" id="UP000299102">
    <property type="component" value="Unassembled WGS sequence"/>
</dbReference>
<proteinExistence type="predicted"/>
<accession>A0A4C1SZL8</accession>
<comment type="caution">
    <text evidence="2">The sequence shown here is derived from an EMBL/GenBank/DDBJ whole genome shotgun (WGS) entry which is preliminary data.</text>
</comment>
<reference evidence="2 3" key="1">
    <citation type="journal article" date="2019" name="Commun. Biol.">
        <title>The bagworm genome reveals a unique fibroin gene that provides high tensile strength.</title>
        <authorList>
            <person name="Kono N."/>
            <person name="Nakamura H."/>
            <person name="Ohtoshi R."/>
            <person name="Tomita M."/>
            <person name="Numata K."/>
            <person name="Arakawa K."/>
        </authorList>
    </citation>
    <scope>NUCLEOTIDE SEQUENCE [LARGE SCALE GENOMIC DNA]</scope>
</reference>
<evidence type="ECO:0000256" key="1">
    <source>
        <dbReference type="SAM" id="MobiDB-lite"/>
    </source>
</evidence>